<dbReference type="Gene3D" id="1.10.10.1150">
    <property type="entry name" value="Coenzyme PQQ synthesis protein D (PqqD)"/>
    <property type="match status" value="1"/>
</dbReference>
<accession>A0AA48RD69</accession>
<gene>
    <name evidence="1" type="ORF">AMST5_00868</name>
</gene>
<dbReference type="AlphaFoldDB" id="A0AA48RD69"/>
<organism evidence="1">
    <name type="scientific">freshwater sediment metagenome</name>
    <dbReference type="NCBI Taxonomy" id="556182"/>
    <lineage>
        <taxon>unclassified sequences</taxon>
        <taxon>metagenomes</taxon>
        <taxon>ecological metagenomes</taxon>
    </lineage>
</organism>
<dbReference type="SUPFAM" id="SSF75005">
    <property type="entry name" value="Arabinanase/levansucrase/invertase"/>
    <property type="match status" value="1"/>
</dbReference>
<dbReference type="InterPro" id="IPR008792">
    <property type="entry name" value="PQQD"/>
</dbReference>
<dbReference type="EMBL" id="OY288114">
    <property type="protein sequence ID" value="CAJ0855825.1"/>
    <property type="molecule type" value="Genomic_DNA"/>
</dbReference>
<name>A0AA48RD69_9ZZZZ</name>
<dbReference type="InterPro" id="IPR023296">
    <property type="entry name" value="Glyco_hydro_beta-prop_sf"/>
</dbReference>
<evidence type="ECO:0008006" key="2">
    <source>
        <dbReference type="Google" id="ProtNLM"/>
    </source>
</evidence>
<evidence type="ECO:0000313" key="1">
    <source>
        <dbReference type="EMBL" id="CAJ0855825.1"/>
    </source>
</evidence>
<dbReference type="Pfam" id="PF05402">
    <property type="entry name" value="PqqD"/>
    <property type="match status" value="1"/>
</dbReference>
<dbReference type="InterPro" id="IPR041881">
    <property type="entry name" value="PqqD_sf"/>
</dbReference>
<proteinExistence type="predicted"/>
<dbReference type="Gene3D" id="2.115.10.20">
    <property type="entry name" value="Glycosyl hydrolase domain, family 43"/>
    <property type="match status" value="1"/>
</dbReference>
<reference evidence="1" key="1">
    <citation type="submission" date="2023-07" db="EMBL/GenBank/DDBJ databases">
        <authorList>
            <person name="Pelsma A.J. K."/>
        </authorList>
    </citation>
    <scope>NUCLEOTIDE SEQUENCE</scope>
</reference>
<sequence>MRVFPIYAQAPGLLQKKGRGGVIVLDKCNNKLHSLNSTGAAVFLLCDGRRTCRDIALLLQEEFGMAEPPYADVLACLDTLQTLELIQPLEAEGERTIVNRFAEKQKSRYAQDSVDFLSPEKPEKTLRFIDDITARLRFSCATLLTSHSQTKYLPQAFRYPLFNPSVIAWQKGLLFVSRCTNEIMLGTGMQFAINQIRETQNVLCYYDNELSLTKIEVIDDSLLQHELSEKGYQGFEDARVFEWKGGIWLLAAARFPNAYKQVLLKLEGKNVVNYIVINSPRGVEMEKNWIPLVKGLQLFFIYKVAPTIVFELVNERSLELVKGDPTNADEGQLELRGGTQFIPWSGGYLGVAHDTPFQMDGMLYYTHRFIVIDDKFRVREVSNSFFIQHKGVEFATGMAILGGKVLISYGLQDRAAAFVSLPDETLSEWIATGREGVHPLVGPTPCGE</sequence>
<protein>
    <recommendedName>
        <fullName evidence="2">PqqD family protein</fullName>
    </recommendedName>
</protein>